<organism evidence="10 11">
    <name type="scientific">Ornithinimicrobium humiphilum</name>
    <dbReference type="NCBI Taxonomy" id="125288"/>
    <lineage>
        <taxon>Bacteria</taxon>
        <taxon>Bacillati</taxon>
        <taxon>Actinomycetota</taxon>
        <taxon>Actinomycetes</taxon>
        <taxon>Micrococcales</taxon>
        <taxon>Ornithinimicrobiaceae</taxon>
        <taxon>Ornithinimicrobium</taxon>
    </lineage>
</organism>
<keyword evidence="3" id="KW-0001">2Fe-2S</keyword>
<evidence type="ECO:0000256" key="2">
    <source>
        <dbReference type="ARBA" id="ARBA00022630"/>
    </source>
</evidence>
<dbReference type="InterPro" id="IPR039261">
    <property type="entry name" value="FNR_nucleotide-bd"/>
</dbReference>
<keyword evidence="6" id="KW-0408">Iron</keyword>
<dbReference type="Pfam" id="PF00111">
    <property type="entry name" value="Fer2"/>
    <property type="match status" value="1"/>
</dbReference>
<keyword evidence="5" id="KW-0560">Oxidoreductase</keyword>
<evidence type="ECO:0000256" key="7">
    <source>
        <dbReference type="ARBA" id="ARBA00023014"/>
    </source>
</evidence>
<evidence type="ECO:0000313" key="10">
    <source>
        <dbReference type="EMBL" id="TQM97765.1"/>
    </source>
</evidence>
<dbReference type="InterPro" id="IPR036010">
    <property type="entry name" value="2Fe-2S_ferredoxin-like_sf"/>
</dbReference>
<dbReference type="InterPro" id="IPR050415">
    <property type="entry name" value="MRET"/>
</dbReference>
<comment type="cofactor">
    <cofactor evidence="1">
        <name>FAD</name>
        <dbReference type="ChEBI" id="CHEBI:57692"/>
    </cofactor>
</comment>
<dbReference type="GO" id="GO:0016491">
    <property type="term" value="F:oxidoreductase activity"/>
    <property type="evidence" value="ECO:0007669"/>
    <property type="project" value="UniProtKB-KW"/>
</dbReference>
<reference evidence="10 11" key="1">
    <citation type="submission" date="2019-06" db="EMBL/GenBank/DDBJ databases">
        <title>Sequencing the genomes of 1000 actinobacteria strains.</title>
        <authorList>
            <person name="Klenk H.-P."/>
        </authorList>
    </citation>
    <scope>NUCLEOTIDE SEQUENCE [LARGE SCALE GENOMIC DNA]</scope>
    <source>
        <strain evidence="10 11">DSM 12362</strain>
    </source>
</reference>
<dbReference type="GO" id="GO:0046872">
    <property type="term" value="F:metal ion binding"/>
    <property type="evidence" value="ECO:0007669"/>
    <property type="project" value="UniProtKB-KW"/>
</dbReference>
<proteinExistence type="predicted"/>
<dbReference type="SUPFAM" id="SSF52343">
    <property type="entry name" value="Ferredoxin reductase-like, C-terminal NADP-linked domain"/>
    <property type="match status" value="1"/>
</dbReference>
<dbReference type="AlphaFoldDB" id="A0A543KRQ9"/>
<gene>
    <name evidence="10" type="ORF">FB476_2690</name>
</gene>
<dbReference type="Gene3D" id="3.10.20.30">
    <property type="match status" value="1"/>
</dbReference>
<dbReference type="OrthoDB" id="502624at2"/>
<evidence type="ECO:0000256" key="4">
    <source>
        <dbReference type="ARBA" id="ARBA00022723"/>
    </source>
</evidence>
<dbReference type="InterPro" id="IPR006058">
    <property type="entry name" value="2Fe2S_fd_BS"/>
</dbReference>
<evidence type="ECO:0000256" key="1">
    <source>
        <dbReference type="ARBA" id="ARBA00001974"/>
    </source>
</evidence>
<dbReference type="InterPro" id="IPR017927">
    <property type="entry name" value="FAD-bd_FR_type"/>
</dbReference>
<sequence length="324" mass="34119">MNDWYAVRVVATREVADGVLELRLVRPDGQALPDWEPGAHLDVQTPAGVRQYSLCGDPADNTYTIAVLREETGRGGSRALHDLAAPGVELQVLGPRNHFPLVEDAEDYLLIAGGIGVTPIRAMADRLARTGARWRLHYGGRSRASMAYADELLDLGGDVVRLYPQDTDGLLDLGAILAEAGPGTVVYCCGPAPLLDAAAGAVAASPARELRVERFTGPTAPMPEPGGAPADDAVTPTSFVVELAASGGSVEVGPDRSILEAVRSAGVDVISSCEEGWCGTCETRVLAGVPLHRDEVLTPSEQASNEVMMICVGRSCSERLVLDL</sequence>
<protein>
    <submittedName>
        <fullName evidence="10">Ferredoxin-NADP reductase</fullName>
    </submittedName>
</protein>
<dbReference type="PROSITE" id="PS00197">
    <property type="entry name" value="2FE2S_FER_1"/>
    <property type="match status" value="1"/>
</dbReference>
<dbReference type="Gene3D" id="3.40.50.80">
    <property type="entry name" value="Nucleotide-binding domain of ferredoxin-NADP reductase (FNR) module"/>
    <property type="match status" value="1"/>
</dbReference>
<dbReference type="RefSeq" id="WP_141819581.1">
    <property type="nucleotide sequence ID" value="NZ_BAAAIL010000001.1"/>
</dbReference>
<dbReference type="InterPro" id="IPR017938">
    <property type="entry name" value="Riboflavin_synthase-like_b-brl"/>
</dbReference>
<dbReference type="CDD" id="cd00207">
    <property type="entry name" value="fer2"/>
    <property type="match status" value="1"/>
</dbReference>
<dbReference type="Proteomes" id="UP000315133">
    <property type="component" value="Unassembled WGS sequence"/>
</dbReference>
<evidence type="ECO:0000256" key="3">
    <source>
        <dbReference type="ARBA" id="ARBA00022714"/>
    </source>
</evidence>
<dbReference type="InterPro" id="IPR001041">
    <property type="entry name" value="2Fe-2S_ferredoxin-type"/>
</dbReference>
<keyword evidence="11" id="KW-1185">Reference proteome</keyword>
<dbReference type="Pfam" id="PF00175">
    <property type="entry name" value="NAD_binding_1"/>
    <property type="match status" value="1"/>
</dbReference>
<dbReference type="PROSITE" id="PS51384">
    <property type="entry name" value="FAD_FR"/>
    <property type="match status" value="1"/>
</dbReference>
<name>A0A543KRQ9_9MICO</name>
<dbReference type="InterPro" id="IPR001433">
    <property type="entry name" value="OxRdtase_FAD/NAD-bd"/>
</dbReference>
<dbReference type="SUPFAM" id="SSF54292">
    <property type="entry name" value="2Fe-2S ferredoxin-like"/>
    <property type="match status" value="1"/>
</dbReference>
<feature type="domain" description="2Fe-2S ferredoxin-type" evidence="8">
    <location>
        <begin position="239"/>
        <end position="324"/>
    </location>
</feature>
<keyword evidence="7" id="KW-0411">Iron-sulfur</keyword>
<dbReference type="CDD" id="cd06185">
    <property type="entry name" value="PDR_like"/>
    <property type="match status" value="1"/>
</dbReference>
<dbReference type="EMBL" id="VFPU01000001">
    <property type="protein sequence ID" value="TQM97765.1"/>
    <property type="molecule type" value="Genomic_DNA"/>
</dbReference>
<dbReference type="PRINTS" id="PR00409">
    <property type="entry name" value="PHDIOXRDTASE"/>
</dbReference>
<dbReference type="Gene3D" id="2.40.30.10">
    <property type="entry name" value="Translation factors"/>
    <property type="match status" value="1"/>
</dbReference>
<evidence type="ECO:0000259" key="9">
    <source>
        <dbReference type="PROSITE" id="PS51384"/>
    </source>
</evidence>
<evidence type="ECO:0000313" key="11">
    <source>
        <dbReference type="Proteomes" id="UP000315133"/>
    </source>
</evidence>
<evidence type="ECO:0000256" key="5">
    <source>
        <dbReference type="ARBA" id="ARBA00023002"/>
    </source>
</evidence>
<dbReference type="PROSITE" id="PS51085">
    <property type="entry name" value="2FE2S_FER_2"/>
    <property type="match status" value="1"/>
</dbReference>
<dbReference type="SUPFAM" id="SSF63380">
    <property type="entry name" value="Riboflavin synthase domain-like"/>
    <property type="match status" value="1"/>
</dbReference>
<accession>A0A543KRQ9</accession>
<keyword evidence="4" id="KW-0479">Metal-binding</keyword>
<dbReference type="GO" id="GO:0051537">
    <property type="term" value="F:2 iron, 2 sulfur cluster binding"/>
    <property type="evidence" value="ECO:0007669"/>
    <property type="project" value="UniProtKB-KW"/>
</dbReference>
<keyword evidence="2" id="KW-0285">Flavoprotein</keyword>
<dbReference type="PANTHER" id="PTHR47354:SF1">
    <property type="entry name" value="CARNITINE MONOOXYGENASE REDUCTASE SUBUNIT"/>
    <property type="match status" value="1"/>
</dbReference>
<evidence type="ECO:0000256" key="6">
    <source>
        <dbReference type="ARBA" id="ARBA00023004"/>
    </source>
</evidence>
<dbReference type="PANTHER" id="PTHR47354">
    <property type="entry name" value="NADH OXIDOREDUCTASE HCR"/>
    <property type="match status" value="1"/>
</dbReference>
<comment type="caution">
    <text evidence="10">The sequence shown here is derived from an EMBL/GenBank/DDBJ whole genome shotgun (WGS) entry which is preliminary data.</text>
</comment>
<evidence type="ECO:0000259" key="8">
    <source>
        <dbReference type="PROSITE" id="PS51085"/>
    </source>
</evidence>
<dbReference type="InterPro" id="IPR012675">
    <property type="entry name" value="Beta-grasp_dom_sf"/>
</dbReference>
<feature type="domain" description="FAD-binding FR-type" evidence="9">
    <location>
        <begin position="2"/>
        <end position="102"/>
    </location>
</feature>